<gene>
    <name evidence="2" type="ORF">HCN56_25585</name>
</gene>
<evidence type="ECO:0000313" key="3">
    <source>
        <dbReference type="Proteomes" id="UP000578686"/>
    </source>
</evidence>
<dbReference type="EMBL" id="JAAVJD010000470">
    <property type="protein sequence ID" value="NJQ08846.1"/>
    <property type="molecule type" value="Genomic_DNA"/>
</dbReference>
<reference evidence="2 3" key="1">
    <citation type="submission" date="2020-03" db="EMBL/GenBank/DDBJ databases">
        <title>Draft genome of Streptomyces sp. ventii, isolated from the Axial Seamount in the Pacific Ocean, and resequencing of the two type strains Streptomyces lonarensis strain NCL 716 and Streptomyces bohaiensis strain 11A07.</title>
        <authorList>
            <person name="Loughran R.M."/>
            <person name="Pfannmuller K.M."/>
            <person name="Wasson B.J."/>
            <person name="Deadmond M.C."/>
            <person name="Paddock B.E."/>
            <person name="Koyack M.J."/>
            <person name="Gallegos D.A."/>
            <person name="Mitchell E.A."/>
            <person name="Ushijima B."/>
            <person name="Saw J.H."/>
            <person name="Mcphail K.L."/>
            <person name="Videau P."/>
        </authorList>
    </citation>
    <scope>NUCLEOTIDE SEQUENCE [LARGE SCALE GENOMIC DNA]</scope>
    <source>
        <strain evidence="2 3">NCL716</strain>
    </source>
</reference>
<keyword evidence="3" id="KW-1185">Reference proteome</keyword>
<proteinExistence type="predicted"/>
<evidence type="ECO:0000313" key="2">
    <source>
        <dbReference type="EMBL" id="NJQ08846.1"/>
    </source>
</evidence>
<comment type="caution">
    <text evidence="2">The sequence shown here is derived from an EMBL/GenBank/DDBJ whole genome shotgun (WGS) entry which is preliminary data.</text>
</comment>
<dbReference type="Proteomes" id="UP000578686">
    <property type="component" value="Unassembled WGS sequence"/>
</dbReference>
<evidence type="ECO:0000256" key="1">
    <source>
        <dbReference type="SAM" id="MobiDB-lite"/>
    </source>
</evidence>
<sequence length="198" mass="20437">VGPAKERPAGAGGAGAAPDGTAERYRSLLAGDCLLRSRAGQAAPEPRRVPCGDPAAFLRVDDVIETPPTAAGSGHRECPRGPGLTDWVHRGADGGTVALCLRREFRAGECFAAEVVADGDGHAVRDADLRTGHTCGESGLSEPWTATLVITDVRPAPAAEGPVDCALDAGDRRPHWYWIVGGGDTLLCATLEPPAGTR</sequence>
<dbReference type="AlphaFoldDB" id="A0A7X6I1M1"/>
<feature type="non-terminal residue" evidence="2">
    <location>
        <position position="1"/>
    </location>
</feature>
<dbReference type="RefSeq" id="WP_167975031.1">
    <property type="nucleotide sequence ID" value="NZ_JAAVJD010000470.1"/>
</dbReference>
<accession>A0A7X6I1M1</accession>
<protein>
    <submittedName>
        <fullName evidence="2">Uncharacterized protein</fullName>
    </submittedName>
</protein>
<name>A0A7X6I1M1_9ACTN</name>
<feature type="region of interest" description="Disordered" evidence="1">
    <location>
        <begin position="1"/>
        <end position="21"/>
    </location>
</feature>
<organism evidence="2 3">
    <name type="scientific">Streptomyces lonarensis</name>
    <dbReference type="NCBI Taxonomy" id="700599"/>
    <lineage>
        <taxon>Bacteria</taxon>
        <taxon>Bacillati</taxon>
        <taxon>Actinomycetota</taxon>
        <taxon>Actinomycetes</taxon>
        <taxon>Kitasatosporales</taxon>
        <taxon>Streptomycetaceae</taxon>
        <taxon>Streptomyces</taxon>
    </lineage>
</organism>